<dbReference type="Gene3D" id="1.25.40.990">
    <property type="match status" value="1"/>
</dbReference>
<dbReference type="PANTHER" id="PTHR12436">
    <property type="entry name" value="80 KDA MCM3-ASSOCIATED PROTEIN"/>
    <property type="match status" value="1"/>
</dbReference>
<protein>
    <recommendedName>
        <fullName evidence="1">SAC3/GANP/THP3 conserved domain-containing protein</fullName>
    </recommendedName>
</protein>
<evidence type="ECO:0000259" key="1">
    <source>
        <dbReference type="Pfam" id="PF03399"/>
    </source>
</evidence>
<dbReference type="AlphaFoldDB" id="A0A383VQB1"/>
<feature type="domain" description="SAC3/GANP/THP3 conserved" evidence="1">
    <location>
        <begin position="294"/>
        <end position="437"/>
    </location>
</feature>
<dbReference type="GO" id="GO:0005634">
    <property type="term" value="C:nucleus"/>
    <property type="evidence" value="ECO:0007669"/>
    <property type="project" value="TreeGrafter"/>
</dbReference>
<dbReference type="Pfam" id="PF03399">
    <property type="entry name" value="SAC3_GANP"/>
    <property type="match status" value="1"/>
</dbReference>
<dbReference type="PANTHER" id="PTHR12436:SF4">
    <property type="entry name" value="LEUKOCYTE RECEPTOR CLUSTER MEMBER 8"/>
    <property type="match status" value="1"/>
</dbReference>
<keyword evidence="3" id="KW-1185">Reference proteome</keyword>
<dbReference type="InterPro" id="IPR045107">
    <property type="entry name" value="SAC3/GANP/THP3"/>
</dbReference>
<organism evidence="2 3">
    <name type="scientific">Tetradesmus obliquus</name>
    <name type="common">Green alga</name>
    <name type="synonym">Acutodesmus obliquus</name>
    <dbReference type="NCBI Taxonomy" id="3088"/>
    <lineage>
        <taxon>Eukaryota</taxon>
        <taxon>Viridiplantae</taxon>
        <taxon>Chlorophyta</taxon>
        <taxon>core chlorophytes</taxon>
        <taxon>Chlorophyceae</taxon>
        <taxon>CS clade</taxon>
        <taxon>Sphaeropleales</taxon>
        <taxon>Scenedesmaceae</taxon>
        <taxon>Tetradesmus</taxon>
    </lineage>
</organism>
<gene>
    <name evidence="2" type="ORF">BQ4739_LOCUS7342</name>
</gene>
<proteinExistence type="predicted"/>
<evidence type="ECO:0000313" key="3">
    <source>
        <dbReference type="Proteomes" id="UP000256970"/>
    </source>
</evidence>
<dbReference type="Proteomes" id="UP000256970">
    <property type="component" value="Unassembled WGS sequence"/>
</dbReference>
<name>A0A383VQB1_TETOB</name>
<evidence type="ECO:0000313" key="2">
    <source>
        <dbReference type="EMBL" id="SZX66914.1"/>
    </source>
</evidence>
<reference evidence="2 3" key="1">
    <citation type="submission" date="2016-10" db="EMBL/GenBank/DDBJ databases">
        <authorList>
            <person name="Cai Z."/>
        </authorList>
    </citation>
    <scope>NUCLEOTIDE SEQUENCE [LARGE SCALE GENOMIC DNA]</scope>
</reference>
<dbReference type="InterPro" id="IPR005062">
    <property type="entry name" value="SAC3/GANP/THP3_conserved"/>
</dbReference>
<dbReference type="EMBL" id="FNXT01000763">
    <property type="protein sequence ID" value="SZX66914.1"/>
    <property type="molecule type" value="Genomic_DNA"/>
</dbReference>
<accession>A0A383VQB1</accession>
<dbReference type="STRING" id="3088.A0A383VQB1"/>
<sequence length="457" mass="47730">MKVKATKRKAEAADSLHGDGHSIKVIKTNAAAAGVASAHHATAAAAAAASTPVASKAARQLLALQIEAKEKAVKLMKKLAAQDDPAKKAVLQQKLDKLLSKAAPPSAAAVAAAAPGGGIGSAAAAAGTASAVPAMRKHGPQPLAGITSVLANTPAEQARRAERQQRFAADLAAMKQSGGGSSSSAQQQQHEGIGAAGGWLALGGGYGSSRSLEKEYLRLTSVPKAEDVRPPEVLAQSLALIKRRWRGGCSYAWACSQLKSVRQDLTVQGVADGLAVDAYETHARVALESNDLPEFRQCLARLKQLYRAGVPGCAPEFYSYAVLHAAALGPLLLNQELGQLPRHHLEHPAIVHALATARAVRSGAYVSFMRLYTSAPRMAPYLMDALLPRVRGQGLAALLAAHRPARLPLGWALLQLGWEEDQEGEALQYLAQHGVVVDEAAREIDTRASLAAAAGRS</sequence>